<comment type="caution">
    <text evidence="1">The sequence shown here is derived from an EMBL/GenBank/DDBJ whole genome shotgun (WGS) entry which is preliminary data.</text>
</comment>
<protein>
    <recommendedName>
        <fullName evidence="3">Transposable element P transposase</fullName>
    </recommendedName>
</protein>
<keyword evidence="2" id="KW-1185">Reference proteome</keyword>
<organism evidence="1 2">
    <name type="scientific">Dryococelus australis</name>
    <dbReference type="NCBI Taxonomy" id="614101"/>
    <lineage>
        <taxon>Eukaryota</taxon>
        <taxon>Metazoa</taxon>
        <taxon>Ecdysozoa</taxon>
        <taxon>Arthropoda</taxon>
        <taxon>Hexapoda</taxon>
        <taxon>Insecta</taxon>
        <taxon>Pterygota</taxon>
        <taxon>Neoptera</taxon>
        <taxon>Polyneoptera</taxon>
        <taxon>Phasmatodea</taxon>
        <taxon>Verophasmatodea</taxon>
        <taxon>Anareolatae</taxon>
        <taxon>Phasmatidae</taxon>
        <taxon>Eurycanthinae</taxon>
        <taxon>Dryococelus</taxon>
    </lineage>
</organism>
<name>A0ABQ9HZC6_9NEOP</name>
<evidence type="ECO:0000313" key="2">
    <source>
        <dbReference type="Proteomes" id="UP001159363"/>
    </source>
</evidence>
<sequence>MRESGKVFIFADSSHLLKLTRKHFDKGFEPSSSEKKHKSYVQKLLDMSLQELKFIFKFSQHHLDVSRTQRQKLFRFCQTKLSRKALEFIGRQQLLKVESYSTFLTTADTLLTQQACIRIIQTGTRQNSVRNGRIYMLSTSNGPRVTINSLKNFFHYLKEECGITSKIPTYKSSKDVLENVFFYIRSMECANDHPTPLDFKYRKNSGKAFHICIYKKPRHHRQQ</sequence>
<reference evidence="1 2" key="1">
    <citation type="submission" date="2023-02" db="EMBL/GenBank/DDBJ databases">
        <title>LHISI_Scaffold_Assembly.</title>
        <authorList>
            <person name="Stuart O.P."/>
            <person name="Cleave R."/>
            <person name="Magrath M.J.L."/>
            <person name="Mikheyev A.S."/>
        </authorList>
    </citation>
    <scope>NUCLEOTIDE SEQUENCE [LARGE SCALE GENOMIC DNA]</scope>
    <source>
        <strain evidence="1">Daus_M_001</strain>
        <tissue evidence="1">Leg muscle</tissue>
    </source>
</reference>
<accession>A0ABQ9HZC6</accession>
<proteinExistence type="predicted"/>
<evidence type="ECO:0000313" key="1">
    <source>
        <dbReference type="EMBL" id="KAJ8889752.1"/>
    </source>
</evidence>
<evidence type="ECO:0008006" key="3">
    <source>
        <dbReference type="Google" id="ProtNLM"/>
    </source>
</evidence>
<dbReference type="EMBL" id="JARBHB010000003">
    <property type="protein sequence ID" value="KAJ8889752.1"/>
    <property type="molecule type" value="Genomic_DNA"/>
</dbReference>
<gene>
    <name evidence="1" type="ORF">PR048_009253</name>
</gene>
<dbReference type="Proteomes" id="UP001159363">
    <property type="component" value="Chromosome 3"/>
</dbReference>